<evidence type="ECO:0000313" key="2">
    <source>
        <dbReference type="EnsemblPlants" id="AET05584"/>
    </source>
</evidence>
<dbReference type="HOGENOM" id="CLU_3053463_0_0_1"/>
<name>G7LDD5_MEDTR</name>
<sequence>MVFGSCGFIGEKGEAVRSEMLSLGLECDCFHHVLSLQDASSCSSWEIQKFSILD</sequence>
<reference evidence="1 3" key="1">
    <citation type="journal article" date="2011" name="Nature">
        <title>The Medicago genome provides insight into the evolution of rhizobial symbioses.</title>
        <authorList>
            <person name="Young N.D."/>
            <person name="Debelle F."/>
            <person name="Oldroyd G.E."/>
            <person name="Geurts R."/>
            <person name="Cannon S.B."/>
            <person name="Udvardi M.K."/>
            <person name="Benedito V.A."/>
            <person name="Mayer K.F."/>
            <person name="Gouzy J."/>
            <person name="Schoof H."/>
            <person name="Van de Peer Y."/>
            <person name="Proost S."/>
            <person name="Cook D.R."/>
            <person name="Meyers B.C."/>
            <person name="Spannagl M."/>
            <person name="Cheung F."/>
            <person name="De Mita S."/>
            <person name="Krishnakumar V."/>
            <person name="Gundlach H."/>
            <person name="Zhou S."/>
            <person name="Mudge J."/>
            <person name="Bharti A.K."/>
            <person name="Murray J.D."/>
            <person name="Naoumkina M.A."/>
            <person name="Rosen B."/>
            <person name="Silverstein K.A."/>
            <person name="Tang H."/>
            <person name="Rombauts S."/>
            <person name="Zhao P.X."/>
            <person name="Zhou P."/>
            <person name="Barbe V."/>
            <person name="Bardou P."/>
            <person name="Bechner M."/>
            <person name="Bellec A."/>
            <person name="Berger A."/>
            <person name="Berges H."/>
            <person name="Bidwell S."/>
            <person name="Bisseling T."/>
            <person name="Choisne N."/>
            <person name="Couloux A."/>
            <person name="Denny R."/>
            <person name="Deshpande S."/>
            <person name="Dai X."/>
            <person name="Doyle J.J."/>
            <person name="Dudez A.M."/>
            <person name="Farmer A.D."/>
            <person name="Fouteau S."/>
            <person name="Franken C."/>
            <person name="Gibelin C."/>
            <person name="Gish J."/>
            <person name="Goldstein S."/>
            <person name="Gonzalez A.J."/>
            <person name="Green P.J."/>
            <person name="Hallab A."/>
            <person name="Hartog M."/>
            <person name="Hua A."/>
            <person name="Humphray S.J."/>
            <person name="Jeong D.H."/>
            <person name="Jing Y."/>
            <person name="Jocker A."/>
            <person name="Kenton S.M."/>
            <person name="Kim D.J."/>
            <person name="Klee K."/>
            <person name="Lai H."/>
            <person name="Lang C."/>
            <person name="Lin S."/>
            <person name="Macmil S.L."/>
            <person name="Magdelenat G."/>
            <person name="Matthews L."/>
            <person name="McCorrison J."/>
            <person name="Monaghan E.L."/>
            <person name="Mun J.H."/>
            <person name="Najar F.Z."/>
            <person name="Nicholson C."/>
            <person name="Noirot C."/>
            <person name="O'Bleness M."/>
            <person name="Paule C.R."/>
            <person name="Poulain J."/>
            <person name="Prion F."/>
            <person name="Qin B."/>
            <person name="Qu C."/>
            <person name="Retzel E.F."/>
            <person name="Riddle C."/>
            <person name="Sallet E."/>
            <person name="Samain S."/>
            <person name="Samson N."/>
            <person name="Sanders I."/>
            <person name="Saurat O."/>
            <person name="Scarpelli C."/>
            <person name="Schiex T."/>
            <person name="Segurens B."/>
            <person name="Severin A.J."/>
            <person name="Sherrier D.J."/>
            <person name="Shi R."/>
            <person name="Sims S."/>
            <person name="Singer S.R."/>
            <person name="Sinharoy S."/>
            <person name="Sterck L."/>
            <person name="Viollet A."/>
            <person name="Wang B.B."/>
            <person name="Wang K."/>
            <person name="Wang M."/>
            <person name="Wang X."/>
            <person name="Warfsmann J."/>
            <person name="Weissenbach J."/>
            <person name="White D.D."/>
            <person name="White J.D."/>
            <person name="Wiley G.B."/>
            <person name="Wincker P."/>
            <person name="Xing Y."/>
            <person name="Yang L."/>
            <person name="Yao Z."/>
            <person name="Ying F."/>
            <person name="Zhai J."/>
            <person name="Zhou L."/>
            <person name="Zuber A."/>
            <person name="Denarie J."/>
            <person name="Dixon R.A."/>
            <person name="May G.D."/>
            <person name="Schwartz D.C."/>
            <person name="Rogers J."/>
            <person name="Quetier F."/>
            <person name="Town C.D."/>
            <person name="Roe B.A."/>
        </authorList>
    </citation>
    <scope>NUCLEOTIDE SEQUENCE [LARGE SCALE GENOMIC DNA]</scope>
    <source>
        <strain evidence="1">A17</strain>
        <strain evidence="2 3">cv. Jemalong A17</strain>
    </source>
</reference>
<reference evidence="2" key="3">
    <citation type="submission" date="2015-04" db="UniProtKB">
        <authorList>
            <consortium name="EnsemblPlants"/>
        </authorList>
    </citation>
    <scope>IDENTIFICATION</scope>
    <source>
        <strain evidence="2">cv. Jemalong A17</strain>
    </source>
</reference>
<dbReference type="PaxDb" id="3880-AET05584"/>
<keyword evidence="3" id="KW-1185">Reference proteome</keyword>
<dbReference type="EnsemblPlants" id="AET05584">
    <property type="protein sequence ID" value="AET05584"/>
    <property type="gene ID" value="MTR_8g107220"/>
</dbReference>
<organism evidence="1 3">
    <name type="scientific">Medicago truncatula</name>
    <name type="common">Barrel medic</name>
    <name type="synonym">Medicago tribuloides</name>
    <dbReference type="NCBI Taxonomy" id="3880"/>
    <lineage>
        <taxon>Eukaryota</taxon>
        <taxon>Viridiplantae</taxon>
        <taxon>Streptophyta</taxon>
        <taxon>Embryophyta</taxon>
        <taxon>Tracheophyta</taxon>
        <taxon>Spermatophyta</taxon>
        <taxon>Magnoliopsida</taxon>
        <taxon>eudicotyledons</taxon>
        <taxon>Gunneridae</taxon>
        <taxon>Pentapetalae</taxon>
        <taxon>rosids</taxon>
        <taxon>fabids</taxon>
        <taxon>Fabales</taxon>
        <taxon>Fabaceae</taxon>
        <taxon>Papilionoideae</taxon>
        <taxon>50 kb inversion clade</taxon>
        <taxon>NPAAA clade</taxon>
        <taxon>Hologalegina</taxon>
        <taxon>IRL clade</taxon>
        <taxon>Trifolieae</taxon>
        <taxon>Medicago</taxon>
    </lineage>
</organism>
<evidence type="ECO:0000313" key="3">
    <source>
        <dbReference type="Proteomes" id="UP000002051"/>
    </source>
</evidence>
<proteinExistence type="predicted"/>
<dbReference type="AlphaFoldDB" id="G7LDD5"/>
<dbReference type="Proteomes" id="UP000002051">
    <property type="component" value="Chromosome 8"/>
</dbReference>
<accession>G7LDD5</accession>
<evidence type="ECO:0000313" key="1">
    <source>
        <dbReference type="EMBL" id="AET05584.1"/>
    </source>
</evidence>
<reference evidence="1 3" key="2">
    <citation type="journal article" date="2014" name="BMC Genomics">
        <title>An improved genome release (version Mt4.0) for the model legume Medicago truncatula.</title>
        <authorList>
            <person name="Tang H."/>
            <person name="Krishnakumar V."/>
            <person name="Bidwell S."/>
            <person name="Rosen B."/>
            <person name="Chan A."/>
            <person name="Zhou S."/>
            <person name="Gentzbittel L."/>
            <person name="Childs K.L."/>
            <person name="Yandell M."/>
            <person name="Gundlach H."/>
            <person name="Mayer K.F."/>
            <person name="Schwartz D.C."/>
            <person name="Town C.D."/>
        </authorList>
    </citation>
    <scope>GENOME REANNOTATION</scope>
    <source>
        <strain evidence="2 3">cv. Jemalong A17</strain>
    </source>
</reference>
<gene>
    <name evidence="1" type="ordered locus">MTR_8g107220</name>
</gene>
<dbReference type="EMBL" id="CM001224">
    <property type="protein sequence ID" value="AET05584.1"/>
    <property type="molecule type" value="Genomic_DNA"/>
</dbReference>
<protein>
    <submittedName>
        <fullName evidence="1 2">Uncharacterized protein</fullName>
    </submittedName>
</protein>